<accession>A0A819BR32</accession>
<name>A0A819BR32_9BILA</name>
<protein>
    <submittedName>
        <fullName evidence="2">Uncharacterized protein</fullName>
    </submittedName>
</protein>
<gene>
    <name evidence="2" type="ORF">FNK824_LOCUS15293</name>
    <name evidence="1" type="ORF">JBS370_LOCUS9787</name>
    <name evidence="3" type="ORF">OTI717_LOCUS21497</name>
</gene>
<evidence type="ECO:0000313" key="1">
    <source>
        <dbReference type="EMBL" id="CAF3705467.1"/>
    </source>
</evidence>
<dbReference type="EMBL" id="CAJOBD010000681">
    <property type="protein sequence ID" value="CAF3705467.1"/>
    <property type="molecule type" value="Genomic_DNA"/>
</dbReference>
<evidence type="ECO:0000313" key="2">
    <source>
        <dbReference type="EMBL" id="CAF3806171.1"/>
    </source>
</evidence>
<evidence type="ECO:0000313" key="4">
    <source>
        <dbReference type="Proteomes" id="UP000663874"/>
    </source>
</evidence>
<reference evidence="2" key="1">
    <citation type="submission" date="2021-02" db="EMBL/GenBank/DDBJ databases">
        <authorList>
            <person name="Nowell W R."/>
        </authorList>
    </citation>
    <scope>NUCLEOTIDE SEQUENCE</scope>
</reference>
<dbReference type="EMBL" id="CAJOAX010003491">
    <property type="protein sequence ID" value="CAF3857217.1"/>
    <property type="molecule type" value="Genomic_DNA"/>
</dbReference>
<dbReference type="Proteomes" id="UP000663874">
    <property type="component" value="Unassembled WGS sequence"/>
</dbReference>
<dbReference type="EMBL" id="CAJOBE010002202">
    <property type="protein sequence ID" value="CAF3806171.1"/>
    <property type="molecule type" value="Genomic_DNA"/>
</dbReference>
<sequence>MERNLCGSQCKYRYEQQLNIKTINKNKEKYRRGLYSSFSSVHQQQFDSLKPDNQQKNFKLINVQEGETFIEDNDVVIDEAQDGAWYVGQHYVYGGYYMMFNNNYD</sequence>
<evidence type="ECO:0000313" key="3">
    <source>
        <dbReference type="EMBL" id="CAF3857217.1"/>
    </source>
</evidence>
<organism evidence="2 4">
    <name type="scientific">Rotaria sordida</name>
    <dbReference type="NCBI Taxonomy" id="392033"/>
    <lineage>
        <taxon>Eukaryota</taxon>
        <taxon>Metazoa</taxon>
        <taxon>Spiralia</taxon>
        <taxon>Gnathifera</taxon>
        <taxon>Rotifera</taxon>
        <taxon>Eurotatoria</taxon>
        <taxon>Bdelloidea</taxon>
        <taxon>Philodinida</taxon>
        <taxon>Philodinidae</taxon>
        <taxon>Rotaria</taxon>
    </lineage>
</organism>
<dbReference type="Proteomes" id="UP000663823">
    <property type="component" value="Unassembled WGS sequence"/>
</dbReference>
<dbReference type="AlphaFoldDB" id="A0A819BR32"/>
<dbReference type="Proteomes" id="UP000663836">
    <property type="component" value="Unassembled WGS sequence"/>
</dbReference>
<comment type="caution">
    <text evidence="2">The sequence shown here is derived from an EMBL/GenBank/DDBJ whole genome shotgun (WGS) entry which is preliminary data.</text>
</comment>
<proteinExistence type="predicted"/>